<gene>
    <name evidence="1" type="ORF">CCS01_23290</name>
</gene>
<protein>
    <recommendedName>
        <fullName evidence="3">EthD domain-containing protein</fullName>
    </recommendedName>
</protein>
<evidence type="ECO:0000313" key="2">
    <source>
        <dbReference type="Proteomes" id="UP000239724"/>
    </source>
</evidence>
<keyword evidence="2" id="KW-1185">Reference proteome</keyword>
<evidence type="ECO:0000313" key="1">
    <source>
        <dbReference type="EMBL" id="PPQ28904.1"/>
    </source>
</evidence>
<dbReference type="SUPFAM" id="SSF54909">
    <property type="entry name" value="Dimeric alpha+beta barrel"/>
    <property type="match status" value="1"/>
</dbReference>
<accession>A0A2S6N2Q7</accession>
<dbReference type="EMBL" id="NHRY01000236">
    <property type="protein sequence ID" value="PPQ28904.1"/>
    <property type="molecule type" value="Genomic_DNA"/>
</dbReference>
<dbReference type="Proteomes" id="UP000239724">
    <property type="component" value="Unassembled WGS sequence"/>
</dbReference>
<reference evidence="1 2" key="1">
    <citation type="journal article" date="2018" name="Arch. Microbiol.">
        <title>New insights into the metabolic potential of the phototrophic purple bacterium Rhodopila globiformis DSM 161(T) from its draft genome sequence and evidence for a vanadium-dependent nitrogenase.</title>
        <authorList>
            <person name="Imhoff J.F."/>
            <person name="Rahn T."/>
            <person name="Kunzel S."/>
            <person name="Neulinger S.C."/>
        </authorList>
    </citation>
    <scope>NUCLEOTIDE SEQUENCE [LARGE SCALE GENOMIC DNA]</scope>
    <source>
        <strain evidence="1 2">DSM 161</strain>
    </source>
</reference>
<sequence>MAKGLLLVAFDFTNAHEDEFHDWYDLEHIPERQRIPGFGLCERWISAANPKQAIASYDLAGLPVLASAPYLAIAHENLSPWSKRVAPMCTRLLRFEGEQTLPGDADSPSGAGGLLVNAMNVTPEREAEFNEWYDHEHIPSLAAVPDVLSARRFRDAKGTHRYLALYHLQSPEVPAGAAWKAAASSEWTERLRPHFRDHVRILARRYMRGG</sequence>
<dbReference type="OrthoDB" id="3034735at2"/>
<comment type="caution">
    <text evidence="1">The sequence shown here is derived from an EMBL/GenBank/DDBJ whole genome shotgun (WGS) entry which is preliminary data.</text>
</comment>
<organism evidence="1 2">
    <name type="scientific">Rhodopila globiformis</name>
    <name type="common">Rhodopseudomonas globiformis</name>
    <dbReference type="NCBI Taxonomy" id="1071"/>
    <lineage>
        <taxon>Bacteria</taxon>
        <taxon>Pseudomonadati</taxon>
        <taxon>Pseudomonadota</taxon>
        <taxon>Alphaproteobacteria</taxon>
        <taxon>Acetobacterales</taxon>
        <taxon>Acetobacteraceae</taxon>
        <taxon>Rhodopila</taxon>
    </lineage>
</organism>
<proteinExistence type="predicted"/>
<dbReference type="AlphaFoldDB" id="A0A2S6N2Q7"/>
<name>A0A2S6N2Q7_RHOGL</name>
<dbReference type="InterPro" id="IPR011008">
    <property type="entry name" value="Dimeric_a/b-barrel"/>
</dbReference>
<evidence type="ECO:0008006" key="3">
    <source>
        <dbReference type="Google" id="ProtNLM"/>
    </source>
</evidence>
<dbReference type="RefSeq" id="WP_104521212.1">
    <property type="nucleotide sequence ID" value="NZ_NHRY01000236.1"/>
</dbReference>